<comment type="caution">
    <text evidence="2">The sequence shown here is derived from an EMBL/GenBank/DDBJ whole genome shotgun (WGS) entry which is preliminary data.</text>
</comment>
<dbReference type="EMBL" id="JAQFWP010000013">
    <property type="protein sequence ID" value="MDA2804763.1"/>
    <property type="molecule type" value="Genomic_DNA"/>
</dbReference>
<evidence type="ECO:0000313" key="2">
    <source>
        <dbReference type="EMBL" id="MDA2804763.1"/>
    </source>
</evidence>
<name>A0ABT4TJ95_9ACTN</name>
<organism evidence="2 3">
    <name type="scientific">Nocardiopsis suaedae</name>
    <dbReference type="NCBI Taxonomy" id="3018444"/>
    <lineage>
        <taxon>Bacteria</taxon>
        <taxon>Bacillati</taxon>
        <taxon>Actinomycetota</taxon>
        <taxon>Actinomycetes</taxon>
        <taxon>Streptosporangiales</taxon>
        <taxon>Nocardiopsidaceae</taxon>
        <taxon>Nocardiopsis</taxon>
    </lineage>
</organism>
<evidence type="ECO:0000256" key="1">
    <source>
        <dbReference type="SAM" id="MobiDB-lite"/>
    </source>
</evidence>
<protein>
    <recommendedName>
        <fullName evidence="4">SMI1/KNR4 family protein</fullName>
    </recommendedName>
</protein>
<evidence type="ECO:0000313" key="3">
    <source>
        <dbReference type="Proteomes" id="UP001165685"/>
    </source>
</evidence>
<evidence type="ECO:0008006" key="4">
    <source>
        <dbReference type="Google" id="ProtNLM"/>
    </source>
</evidence>
<proteinExistence type="predicted"/>
<feature type="compositionally biased region" description="Polar residues" evidence="1">
    <location>
        <begin position="99"/>
        <end position="115"/>
    </location>
</feature>
<gene>
    <name evidence="2" type="ORF">O4U47_09590</name>
</gene>
<reference evidence="2" key="1">
    <citation type="submission" date="2023-01" db="EMBL/GenBank/DDBJ databases">
        <title>Draft genome sequence of Nocardiopsis sp. LSu2-4 isolated from halophytes.</title>
        <authorList>
            <person name="Duangmal K."/>
            <person name="Chantavorakit T."/>
        </authorList>
    </citation>
    <scope>NUCLEOTIDE SEQUENCE</scope>
    <source>
        <strain evidence="2">LSu2-4</strain>
    </source>
</reference>
<feature type="region of interest" description="Disordered" evidence="1">
    <location>
        <begin position="94"/>
        <end position="115"/>
    </location>
</feature>
<keyword evidence="3" id="KW-1185">Reference proteome</keyword>
<accession>A0ABT4TJ95</accession>
<sequence>MTERVTDRIDPMRMASADRGWEVVAAAFLPGVAISALGAPDDRIGLWDPATGSYALAIRTGGGAPEVDERGPRSLWSELEEAYLQWLAMGAPGRDRSAYWSTDKGSTSGSTARTT</sequence>
<dbReference type="RefSeq" id="WP_270677336.1">
    <property type="nucleotide sequence ID" value="NZ_JAQFWP010000013.1"/>
</dbReference>
<dbReference type="Proteomes" id="UP001165685">
    <property type="component" value="Unassembled WGS sequence"/>
</dbReference>